<dbReference type="AlphaFoldDB" id="A0A644YLN2"/>
<dbReference type="InterPro" id="IPR036237">
    <property type="entry name" value="Xyl_isomerase-like_sf"/>
</dbReference>
<reference evidence="2" key="1">
    <citation type="submission" date="2019-08" db="EMBL/GenBank/DDBJ databases">
        <authorList>
            <person name="Kucharzyk K."/>
            <person name="Murdoch R.W."/>
            <person name="Higgins S."/>
            <person name="Loffler F."/>
        </authorList>
    </citation>
    <scope>NUCLEOTIDE SEQUENCE</scope>
</reference>
<proteinExistence type="predicted"/>
<dbReference type="Pfam" id="PF01261">
    <property type="entry name" value="AP_endonuc_2"/>
    <property type="match status" value="1"/>
</dbReference>
<evidence type="ECO:0000313" key="2">
    <source>
        <dbReference type="EMBL" id="MPM29495.1"/>
    </source>
</evidence>
<comment type="caution">
    <text evidence="2">The sequence shown here is derived from an EMBL/GenBank/DDBJ whole genome shotgun (WGS) entry which is preliminary data.</text>
</comment>
<evidence type="ECO:0000259" key="1">
    <source>
        <dbReference type="Pfam" id="PF01261"/>
    </source>
</evidence>
<name>A0A644YLN2_9ZZZZ</name>
<dbReference type="PANTHER" id="PTHR12110:SF21">
    <property type="entry name" value="XYLOSE ISOMERASE-LIKE TIM BARREL DOMAIN-CONTAINING PROTEIN"/>
    <property type="match status" value="1"/>
</dbReference>
<organism evidence="2">
    <name type="scientific">bioreactor metagenome</name>
    <dbReference type="NCBI Taxonomy" id="1076179"/>
    <lineage>
        <taxon>unclassified sequences</taxon>
        <taxon>metagenomes</taxon>
        <taxon>ecological metagenomes</taxon>
    </lineage>
</organism>
<gene>
    <name evidence="2" type="ORF">SDC9_76035</name>
</gene>
<dbReference type="InterPro" id="IPR050312">
    <property type="entry name" value="IolE/XylAMocC-like"/>
</dbReference>
<dbReference type="PANTHER" id="PTHR12110">
    <property type="entry name" value="HYDROXYPYRUVATE ISOMERASE"/>
    <property type="match status" value="1"/>
</dbReference>
<dbReference type="InterPro" id="IPR013022">
    <property type="entry name" value="Xyl_isomerase-like_TIM-brl"/>
</dbReference>
<protein>
    <recommendedName>
        <fullName evidence="1">Xylose isomerase-like TIM barrel domain-containing protein</fullName>
    </recommendedName>
</protein>
<dbReference type="Gene3D" id="3.20.20.150">
    <property type="entry name" value="Divalent-metal-dependent TIM barrel enzymes"/>
    <property type="match status" value="1"/>
</dbReference>
<dbReference type="EMBL" id="VSSQ01005525">
    <property type="protein sequence ID" value="MPM29495.1"/>
    <property type="molecule type" value="Genomic_DNA"/>
</dbReference>
<dbReference type="SUPFAM" id="SSF51658">
    <property type="entry name" value="Xylose isomerase-like"/>
    <property type="match status" value="1"/>
</dbReference>
<sequence>MNALCLMTDSLSSLSFERMVKTAQALGFEQLEIATGNWSSAPHLDVDLLLQSRDARQAYLGTLKEHRLVLAALNCSGNQLAPNALGAEHATVVEKTFALAPLLGVAKVVMMSGLPGAGSGDTHPNWITTSWPPENEVVLDYQWRHCLLPYWKQLVKRARDCQVDRIALENHGCQLVYNARTLKMLCSEIGPTVGMNLDPSHLFWMGGDPRAMARSLGPMIYHVHAKDVRFEAGLWEADGLLDTLGIEEFAQRSWNYVALGYGHDESWWKEFFSILVMVGYTGPVSLEMEDRTMDQLTGVLKSLDVLKAALPRRWQEIEEV</sequence>
<feature type="domain" description="Xylose isomerase-like TIM barrel" evidence="1">
    <location>
        <begin position="21"/>
        <end position="308"/>
    </location>
</feature>
<accession>A0A644YLN2</accession>